<name>A0AA36F7T2_OCTVU</name>
<sequence length="87" mass="9684">MLDAFMLQDITSKIFLSGVGGTNRLILYVRSIWKFEVPGMNAVHLKKYNVQLSYPNCFKPTFCCNLTSSVTIEAVSKAKVANTGHLL</sequence>
<gene>
    <name evidence="1" type="ORF">OCTVUL_1B021543</name>
</gene>
<accession>A0AA36F7T2</accession>
<dbReference type="EMBL" id="OX597822">
    <property type="protein sequence ID" value="CAI9727444.1"/>
    <property type="molecule type" value="Genomic_DNA"/>
</dbReference>
<evidence type="ECO:0000313" key="2">
    <source>
        <dbReference type="Proteomes" id="UP001162480"/>
    </source>
</evidence>
<organism evidence="1 2">
    <name type="scientific">Octopus vulgaris</name>
    <name type="common">Common octopus</name>
    <dbReference type="NCBI Taxonomy" id="6645"/>
    <lineage>
        <taxon>Eukaryota</taxon>
        <taxon>Metazoa</taxon>
        <taxon>Spiralia</taxon>
        <taxon>Lophotrochozoa</taxon>
        <taxon>Mollusca</taxon>
        <taxon>Cephalopoda</taxon>
        <taxon>Coleoidea</taxon>
        <taxon>Octopodiformes</taxon>
        <taxon>Octopoda</taxon>
        <taxon>Incirrata</taxon>
        <taxon>Octopodidae</taxon>
        <taxon>Octopus</taxon>
    </lineage>
</organism>
<keyword evidence="2" id="KW-1185">Reference proteome</keyword>
<dbReference type="AlphaFoldDB" id="A0AA36F7T2"/>
<dbReference type="Proteomes" id="UP001162480">
    <property type="component" value="Chromosome 9"/>
</dbReference>
<proteinExistence type="predicted"/>
<protein>
    <submittedName>
        <fullName evidence="1">Uncharacterized protein</fullName>
    </submittedName>
</protein>
<evidence type="ECO:0000313" key="1">
    <source>
        <dbReference type="EMBL" id="CAI9727444.1"/>
    </source>
</evidence>
<reference evidence="1" key="1">
    <citation type="submission" date="2023-08" db="EMBL/GenBank/DDBJ databases">
        <authorList>
            <person name="Alioto T."/>
            <person name="Alioto T."/>
            <person name="Gomez Garrido J."/>
        </authorList>
    </citation>
    <scope>NUCLEOTIDE SEQUENCE</scope>
</reference>